<dbReference type="Gene3D" id="3.30.465.10">
    <property type="match status" value="1"/>
</dbReference>
<comment type="cofactor">
    <cofactor evidence="15">
        <name>[2Fe-2S] cluster</name>
        <dbReference type="ChEBI" id="CHEBI:190135"/>
    </cofactor>
</comment>
<dbReference type="FunFam" id="1.10.150.120:FF:000007">
    <property type="entry name" value="indole-3-acetaldehyde oxidase"/>
    <property type="match status" value="1"/>
</dbReference>
<keyword evidence="11 18" id="KW-0408">Iron</keyword>
<evidence type="ECO:0000256" key="9">
    <source>
        <dbReference type="ARBA" id="ARBA00022827"/>
    </source>
</evidence>
<dbReference type="FunFam" id="3.30.465.10:FF:000013">
    <property type="entry name" value="Aldehyde oxidase"/>
    <property type="match status" value="1"/>
</dbReference>
<feature type="binding site" evidence="18">
    <location>
        <position position="115"/>
    </location>
    <ligand>
        <name>[2Fe-2S] cluster</name>
        <dbReference type="ChEBI" id="CHEBI:190135"/>
        <label>2</label>
    </ligand>
</feature>
<evidence type="ECO:0000256" key="17">
    <source>
        <dbReference type="PIRSR" id="PIRSR000127-2"/>
    </source>
</evidence>
<organism evidence="21 22">
    <name type="scientific">Pseudolycoriella hygida</name>
    <dbReference type="NCBI Taxonomy" id="35572"/>
    <lineage>
        <taxon>Eukaryota</taxon>
        <taxon>Metazoa</taxon>
        <taxon>Ecdysozoa</taxon>
        <taxon>Arthropoda</taxon>
        <taxon>Hexapoda</taxon>
        <taxon>Insecta</taxon>
        <taxon>Pterygota</taxon>
        <taxon>Neoptera</taxon>
        <taxon>Endopterygota</taxon>
        <taxon>Diptera</taxon>
        <taxon>Nematocera</taxon>
        <taxon>Sciaroidea</taxon>
        <taxon>Sciaridae</taxon>
        <taxon>Pseudolycoriella</taxon>
    </lineage>
</organism>
<dbReference type="InterPro" id="IPR037165">
    <property type="entry name" value="AldOxase/xan_DH_Mopterin-bd_sf"/>
</dbReference>
<dbReference type="InterPro" id="IPR006058">
    <property type="entry name" value="2Fe2S_fd_BS"/>
</dbReference>
<evidence type="ECO:0000256" key="3">
    <source>
        <dbReference type="ARBA" id="ARBA00006849"/>
    </source>
</evidence>
<dbReference type="SMART" id="SM01092">
    <property type="entry name" value="CO_deh_flav_C"/>
    <property type="match status" value="1"/>
</dbReference>
<dbReference type="InterPro" id="IPR036010">
    <property type="entry name" value="2Fe-2S_ferredoxin-like_sf"/>
</dbReference>
<evidence type="ECO:0000259" key="20">
    <source>
        <dbReference type="PROSITE" id="PS51387"/>
    </source>
</evidence>
<feature type="binding site" evidence="18">
    <location>
        <position position="148"/>
    </location>
    <ligand>
        <name>[2Fe-2S] cluster</name>
        <dbReference type="ChEBI" id="CHEBI:190135"/>
        <label>2</label>
    </ligand>
</feature>
<feature type="binding site" evidence="18">
    <location>
        <position position="150"/>
    </location>
    <ligand>
        <name>[2Fe-2S] cluster</name>
        <dbReference type="ChEBI" id="CHEBI:190135"/>
        <label>2</label>
    </ligand>
</feature>
<feature type="binding site" evidence="18">
    <location>
        <position position="112"/>
    </location>
    <ligand>
        <name>[2Fe-2S] cluster</name>
        <dbReference type="ChEBI" id="CHEBI:190135"/>
        <label>2</label>
    </ligand>
</feature>
<dbReference type="Pfam" id="PF01315">
    <property type="entry name" value="Ald_Xan_dh_C"/>
    <property type="match status" value="1"/>
</dbReference>
<dbReference type="InterPro" id="IPR000674">
    <property type="entry name" value="Ald_Oxase/Xan_DH_a/b"/>
</dbReference>
<dbReference type="SMART" id="SM01008">
    <property type="entry name" value="Ald_Xan_dh_C"/>
    <property type="match status" value="1"/>
</dbReference>
<dbReference type="Proteomes" id="UP001151699">
    <property type="component" value="Chromosome B"/>
</dbReference>
<dbReference type="Gene3D" id="1.10.150.120">
    <property type="entry name" value="[2Fe-2S]-binding domain"/>
    <property type="match status" value="1"/>
</dbReference>
<dbReference type="InterPro" id="IPR036318">
    <property type="entry name" value="FAD-bd_PCMH-like_sf"/>
</dbReference>
<dbReference type="InterPro" id="IPR036884">
    <property type="entry name" value="2Fe-2S-bd_dom_sf"/>
</dbReference>
<dbReference type="PANTHER" id="PTHR11908:SF132">
    <property type="entry name" value="ALDEHYDE OXIDASE 1-RELATED"/>
    <property type="match status" value="1"/>
</dbReference>
<dbReference type="Pfam" id="PF03450">
    <property type="entry name" value="CO_deh_flav_C"/>
    <property type="match status" value="1"/>
</dbReference>
<dbReference type="EMBL" id="WJQU01000002">
    <property type="protein sequence ID" value="KAJ6644052.1"/>
    <property type="molecule type" value="Genomic_DNA"/>
</dbReference>
<comment type="subunit">
    <text evidence="4">Homodimer.</text>
</comment>
<dbReference type="InterPro" id="IPR036856">
    <property type="entry name" value="Ald_Oxase/Xan_DH_a/b_sf"/>
</dbReference>
<dbReference type="GO" id="GO:0016491">
    <property type="term" value="F:oxidoreductase activity"/>
    <property type="evidence" value="ECO:0007669"/>
    <property type="project" value="UniProtKB-KW"/>
</dbReference>
<keyword evidence="14" id="KW-0576">Peroxisome</keyword>
<proteinExistence type="inferred from homology"/>
<dbReference type="SUPFAM" id="SSF47741">
    <property type="entry name" value="CO dehydrogenase ISP C-domain like"/>
    <property type="match status" value="1"/>
</dbReference>
<evidence type="ECO:0000256" key="8">
    <source>
        <dbReference type="ARBA" id="ARBA00022723"/>
    </source>
</evidence>
<dbReference type="GO" id="GO:0005777">
    <property type="term" value="C:peroxisome"/>
    <property type="evidence" value="ECO:0007669"/>
    <property type="project" value="UniProtKB-SubCell"/>
</dbReference>
<dbReference type="FunFam" id="3.30.390.50:FF:000003">
    <property type="entry name" value="Aldehyde oxidase1"/>
    <property type="match status" value="1"/>
</dbReference>
<dbReference type="Pfam" id="PF20256">
    <property type="entry name" value="MoCoBD_2"/>
    <property type="match status" value="1"/>
</dbReference>
<dbReference type="Gene3D" id="3.30.365.10">
    <property type="entry name" value="Aldehyde oxidase/xanthine dehydrogenase, molybdopterin binding domain"/>
    <property type="match status" value="4"/>
</dbReference>
<dbReference type="SUPFAM" id="SSF54292">
    <property type="entry name" value="2Fe-2S ferredoxin-like"/>
    <property type="match status" value="1"/>
</dbReference>
<keyword evidence="7 18" id="KW-0001">2Fe-2S</keyword>
<feature type="binding site" evidence="18">
    <location>
        <position position="72"/>
    </location>
    <ligand>
        <name>[2Fe-2S] cluster</name>
        <dbReference type="ChEBI" id="CHEBI:190135"/>
        <label>1</label>
    </ligand>
</feature>
<dbReference type="GO" id="GO:0005506">
    <property type="term" value="F:iron ion binding"/>
    <property type="evidence" value="ECO:0007669"/>
    <property type="project" value="InterPro"/>
</dbReference>
<dbReference type="Pfam" id="PF02738">
    <property type="entry name" value="MoCoBD_1"/>
    <property type="match status" value="1"/>
</dbReference>
<feature type="binding site" evidence="18">
    <location>
        <position position="47"/>
    </location>
    <ligand>
        <name>[2Fe-2S] cluster</name>
        <dbReference type="ChEBI" id="CHEBI:190135"/>
        <label>1</label>
    </ligand>
</feature>
<dbReference type="InterPro" id="IPR046867">
    <property type="entry name" value="AldOxase/xan_DH_MoCoBD2"/>
</dbReference>
<evidence type="ECO:0000256" key="13">
    <source>
        <dbReference type="ARBA" id="ARBA00023027"/>
    </source>
</evidence>
<dbReference type="PROSITE" id="PS51085">
    <property type="entry name" value="2FE2S_FER_2"/>
    <property type="match status" value="1"/>
</dbReference>
<comment type="caution">
    <text evidence="21">The sequence shown here is derived from an EMBL/GenBank/DDBJ whole genome shotgun (WGS) entry which is preliminary data.</text>
</comment>
<sequence>MDISFTINGKPYKVDAATTPADTSLNTFIRNYAHLRGTKFMCLEGGCGICIVTLKGVHPVTKKNRTWAVNSCLWPVFSCHGLEVTTIEGVGNKKDGYHPAQERLWKMNGTQCGYCSPAMVMNMYSLLEANAGKVTMEEIENSFGGNICRCTGYRPILDAFKSLAVDADEKLIAACMDIEDLSKVCPKTGSPCAGSCHKVPKVPVHLNFGDSPKQWHKVYDLQSLFKVLSESGNKPYMLVAGNTAHGVYRRSEDLEMFIDVNDVDELRSHSIGNELVIGANVNLTETMDILSKASATHGFEYCKHLVKHIDLIANVPVRNSGTIAGNLSIKHAHKDFPSDMFIILEGCGATLSIMENGTTTTSVSVADYLQTDMTKKVLLNVKLPLLDPNLYKFRSYKIMPRAQNAHAYVNAAFLLKFNGDVVDSARICFGGIKPSFIHASDTEKILQGKTFYTDETLQLAITTLNNEIHPDWVLPDASPEYRKNLAISLFYKFVLNTAPEGKVKPEHQSGGEILQRTLSSGMQEFDTYEDKFPLTQPLPKYEGLIQVSGEAQYVNDIPNMDNELWAAFVPTSKVRAKIGKIDASEALKIPGVRYFFSAKDIPGKNNFSPKLFGIVEEEEIFVGQESDILFYGQPAGVILADTMTLANSAAMKVKITYVECDKRVIPTIQDAYDLKAFDRFTDSVHNRKATHYGTNRTKTIIGRFEIGSQYHYTMEPQTTCCVPAEDGMDVYSATQFMDYTNIAIAECLQVPESSINMVVRRLGGGYGGKISRSSQIACACALACHLTHRPIRFVMTIESNMTTVGKRYALINEYEVEVDDDGKIQKLKNNYAEDSGCTLNETVDFATSHFFQNCYLSETWDSKGQNVKTDAPSHTWCRAPGTTEGIAMIENIMEHIAREVGKDSLSVRLANIGGDSNIKTMLPDFLKDVDYTKRQKEVDEFNAKNRWRKRGISVVPMKYPQEYFGSYQAFVCIYHYDGTVAISHGGIEMGQGINTKVAQVAAHVLGIPYDFVKIKPSNNLISANSFVTGGSQTSEAVCFAVKNACEELLERLKPIRDEMKDAEWPEITRAAQEQYIDLSATYLYKPSDLKTYITWGLSCAEIETDLLTGNIQLRRVDILEDTGESMSPLVDVGQVEGSFIMGIGYWLTETLAYDRENGELLTNRTWTYKPPGAKDIPVDFRIKFLRKSSNPFGVLRSKATGEPAVCMSIVVLFALRYALDSARNDAGVTEKWFKLGAPTTPDIIFMNAGNSINSYKLQ</sequence>
<dbReference type="SUPFAM" id="SSF56176">
    <property type="entry name" value="FAD-binding/transporter-associated domain-like"/>
    <property type="match status" value="1"/>
</dbReference>
<dbReference type="PANTHER" id="PTHR11908">
    <property type="entry name" value="XANTHINE DEHYDROGENASE"/>
    <property type="match status" value="1"/>
</dbReference>
<evidence type="ECO:0000256" key="1">
    <source>
        <dbReference type="ARBA" id="ARBA00001974"/>
    </source>
</evidence>
<dbReference type="InterPro" id="IPR012675">
    <property type="entry name" value="Beta-grasp_dom_sf"/>
</dbReference>
<dbReference type="PROSITE" id="PS00197">
    <property type="entry name" value="2FE2S_FER_1"/>
    <property type="match status" value="1"/>
</dbReference>
<dbReference type="FunFam" id="3.30.365.10:FF:000001">
    <property type="entry name" value="Xanthine dehydrogenase oxidase"/>
    <property type="match status" value="1"/>
</dbReference>
<feature type="binding site" evidence="18">
    <location>
        <position position="42"/>
    </location>
    <ligand>
        <name>[2Fe-2S] cluster</name>
        <dbReference type="ChEBI" id="CHEBI:190135"/>
        <label>1</label>
    </ligand>
</feature>
<evidence type="ECO:0000313" key="22">
    <source>
        <dbReference type="Proteomes" id="UP001151699"/>
    </source>
</evidence>
<dbReference type="InterPro" id="IPR016166">
    <property type="entry name" value="FAD-bd_PCMH"/>
</dbReference>
<feature type="domain" description="FAD-binding PCMH-type" evidence="20">
    <location>
        <begin position="208"/>
        <end position="388"/>
    </location>
</feature>
<keyword evidence="10" id="KW-0560">Oxidoreductase</keyword>
<dbReference type="InterPro" id="IPR005107">
    <property type="entry name" value="CO_DH_flav_C"/>
</dbReference>
<dbReference type="InterPro" id="IPR001041">
    <property type="entry name" value="2Fe-2S_ferredoxin-type"/>
</dbReference>
<comment type="subcellular location">
    <subcellularLocation>
        <location evidence="2">Peroxisome</location>
    </subcellularLocation>
</comment>
<evidence type="ECO:0000256" key="2">
    <source>
        <dbReference type="ARBA" id="ARBA00004275"/>
    </source>
</evidence>
<feature type="binding site" evidence="18">
    <location>
        <position position="1030"/>
    </location>
    <ligand>
        <name>Mo-molybdopterin</name>
        <dbReference type="ChEBI" id="CHEBI:71302"/>
    </ligand>
    <ligandPart>
        <name>Mo</name>
        <dbReference type="ChEBI" id="CHEBI:28685"/>
    </ligandPart>
</feature>
<dbReference type="InterPro" id="IPR002346">
    <property type="entry name" value="Mopterin_DH_FAD-bd"/>
</dbReference>
<dbReference type="InterPro" id="IPR036683">
    <property type="entry name" value="CO_DH_flav_C_dom_sf"/>
</dbReference>
<evidence type="ECO:0000256" key="4">
    <source>
        <dbReference type="ARBA" id="ARBA00011738"/>
    </source>
</evidence>
<keyword evidence="12 18" id="KW-0411">Iron-sulfur</keyword>
<dbReference type="Pfam" id="PF01799">
    <property type="entry name" value="Fer2_2"/>
    <property type="match status" value="1"/>
</dbReference>
<keyword evidence="6" id="KW-0285">Flavoprotein</keyword>
<feature type="binding site" evidence="17">
    <location>
        <position position="378"/>
    </location>
    <ligand>
        <name>FAD</name>
        <dbReference type="ChEBI" id="CHEBI:57692"/>
    </ligand>
</feature>
<keyword evidence="22" id="KW-1185">Reference proteome</keyword>
<feature type="binding site" evidence="18">
    <location>
        <position position="878"/>
    </location>
    <ligand>
        <name>Mo-molybdopterin</name>
        <dbReference type="ChEBI" id="CHEBI:71302"/>
    </ligand>
    <ligandPart>
        <name>Mo</name>
        <dbReference type="ChEBI" id="CHEBI:28685"/>
    </ligandPart>
</feature>
<dbReference type="FunFam" id="3.10.20.30:FF:000012">
    <property type="entry name" value="Xanthine dehydrogenase/oxidase"/>
    <property type="match status" value="1"/>
</dbReference>
<keyword evidence="5 18" id="KW-0500">Molybdenum</keyword>
<dbReference type="Gene3D" id="3.10.20.30">
    <property type="match status" value="1"/>
</dbReference>
<accession>A0A9Q0S3I1</accession>
<comment type="cofactor">
    <cofactor evidence="1 17">
        <name>FAD</name>
        <dbReference type="ChEBI" id="CHEBI:57692"/>
    </cofactor>
</comment>
<comment type="similarity">
    <text evidence="3">Belongs to the xanthine dehydrogenase family.</text>
</comment>
<evidence type="ECO:0000256" key="14">
    <source>
        <dbReference type="ARBA" id="ARBA00023140"/>
    </source>
</evidence>
<dbReference type="InterPro" id="IPR008274">
    <property type="entry name" value="AldOxase/xan_DH_MoCoBD1"/>
</dbReference>
<dbReference type="AlphaFoldDB" id="A0A9Q0S3I1"/>
<reference evidence="21" key="1">
    <citation type="submission" date="2022-07" db="EMBL/GenBank/DDBJ databases">
        <authorList>
            <person name="Trinca V."/>
            <person name="Uliana J.V.C."/>
            <person name="Torres T.T."/>
            <person name="Ward R.J."/>
            <person name="Monesi N."/>
        </authorList>
    </citation>
    <scope>NUCLEOTIDE SEQUENCE</scope>
    <source>
        <strain evidence="21">HSMRA1968</strain>
        <tissue evidence="21">Whole embryos</tissue>
    </source>
</reference>
<evidence type="ECO:0000256" key="7">
    <source>
        <dbReference type="ARBA" id="ARBA00022714"/>
    </source>
</evidence>
<dbReference type="SUPFAM" id="SSF55447">
    <property type="entry name" value="CO dehydrogenase flavoprotein C-terminal domain-like"/>
    <property type="match status" value="1"/>
</dbReference>
<dbReference type="InterPro" id="IPR016208">
    <property type="entry name" value="Ald_Oxase/xanthine_DH-like"/>
</dbReference>
<comment type="cofactor">
    <cofactor evidence="18">
        <name>Mo-molybdopterin</name>
        <dbReference type="ChEBI" id="CHEBI:71302"/>
    </cofactor>
    <text evidence="18">Binds 1 Mo-molybdopterin (Mo-MPT) cofactor per subunit.</text>
</comment>
<dbReference type="GO" id="GO:0071949">
    <property type="term" value="F:FAD binding"/>
    <property type="evidence" value="ECO:0007669"/>
    <property type="project" value="InterPro"/>
</dbReference>
<feature type="active site" description="Proton acceptor" evidence="16">
    <location>
        <position position="1202"/>
    </location>
</feature>
<evidence type="ECO:0000256" key="11">
    <source>
        <dbReference type="ARBA" id="ARBA00023004"/>
    </source>
</evidence>
<dbReference type="SUPFAM" id="SSF56003">
    <property type="entry name" value="Molybdenum cofactor-binding domain"/>
    <property type="match status" value="1"/>
</dbReference>
<dbReference type="Gene3D" id="3.30.390.50">
    <property type="entry name" value="CO dehydrogenase flavoprotein, C-terminal domain"/>
    <property type="match status" value="1"/>
</dbReference>
<feature type="binding site" evidence="17">
    <location>
        <position position="335"/>
    </location>
    <ligand>
        <name>FAD</name>
        <dbReference type="ChEBI" id="CHEBI:57692"/>
    </ligand>
</feature>
<evidence type="ECO:0000256" key="10">
    <source>
        <dbReference type="ARBA" id="ARBA00023002"/>
    </source>
</evidence>
<keyword evidence="9 17" id="KW-0274">FAD</keyword>
<comment type="cofactor">
    <cofactor evidence="18">
        <name>[2Fe-2S] cluster</name>
        <dbReference type="ChEBI" id="CHEBI:190135"/>
    </cofactor>
    <text evidence="18">Binds 2 [2Fe-2S] clusters.</text>
</comment>
<feature type="domain" description="2Fe-2S ferredoxin-type" evidence="19">
    <location>
        <begin position="1"/>
        <end position="90"/>
    </location>
</feature>
<evidence type="ECO:0000256" key="6">
    <source>
        <dbReference type="ARBA" id="ARBA00022630"/>
    </source>
</evidence>
<dbReference type="Pfam" id="PF00111">
    <property type="entry name" value="Fer2"/>
    <property type="match status" value="1"/>
</dbReference>
<dbReference type="PROSITE" id="PS51387">
    <property type="entry name" value="FAD_PCMH"/>
    <property type="match status" value="1"/>
</dbReference>
<dbReference type="SUPFAM" id="SSF54665">
    <property type="entry name" value="CO dehydrogenase molybdoprotein N-domain-like"/>
    <property type="match status" value="1"/>
</dbReference>
<dbReference type="FunFam" id="3.30.365.10:FF:000009">
    <property type="entry name" value="Aldehyde oxidase"/>
    <property type="match status" value="1"/>
</dbReference>
<evidence type="ECO:0000256" key="15">
    <source>
        <dbReference type="ARBA" id="ARBA00034078"/>
    </source>
</evidence>
<protein>
    <submittedName>
        <fullName evidence="21">Xanthine dehydrogenase</fullName>
    </submittedName>
</protein>
<dbReference type="OrthoDB" id="8300278at2759"/>
<feature type="binding site" evidence="17">
    <location>
        <position position="397"/>
    </location>
    <ligand>
        <name>FAD</name>
        <dbReference type="ChEBI" id="CHEBI:57692"/>
    </ligand>
</feature>
<gene>
    <name evidence="21" type="primary">xdh_0</name>
    <name evidence="21" type="ORF">Bhyg_09018</name>
</gene>
<keyword evidence="8 18" id="KW-0479">Metal-binding</keyword>
<name>A0A9Q0S3I1_9DIPT</name>
<feature type="binding site" evidence="18">
    <location>
        <position position="735"/>
    </location>
    <ligand>
        <name>Mo-molybdopterin</name>
        <dbReference type="ChEBI" id="CHEBI:71302"/>
    </ligand>
    <ligandPart>
        <name>Mo</name>
        <dbReference type="ChEBI" id="CHEBI:28685"/>
    </ligandPart>
</feature>
<dbReference type="Pfam" id="PF00941">
    <property type="entry name" value="FAD_binding_5"/>
    <property type="match status" value="1"/>
</dbReference>
<dbReference type="Gene3D" id="3.90.1170.50">
    <property type="entry name" value="Aldehyde oxidase/xanthine dehydrogenase, a/b hammerhead"/>
    <property type="match status" value="1"/>
</dbReference>
<keyword evidence="13" id="KW-0520">NAD</keyword>
<evidence type="ECO:0000259" key="19">
    <source>
        <dbReference type="PROSITE" id="PS51085"/>
    </source>
</evidence>
<evidence type="ECO:0000256" key="16">
    <source>
        <dbReference type="PIRSR" id="PIRSR000127-1"/>
    </source>
</evidence>
<evidence type="ECO:0000313" key="21">
    <source>
        <dbReference type="EMBL" id="KAJ6644052.1"/>
    </source>
</evidence>
<dbReference type="GO" id="GO:0051537">
    <property type="term" value="F:2 iron, 2 sulfur cluster binding"/>
    <property type="evidence" value="ECO:0007669"/>
    <property type="project" value="UniProtKB-KW"/>
</dbReference>
<evidence type="ECO:0000256" key="5">
    <source>
        <dbReference type="ARBA" id="ARBA00022505"/>
    </source>
</evidence>
<evidence type="ECO:0000256" key="18">
    <source>
        <dbReference type="PIRSR" id="PIRSR000127-3"/>
    </source>
</evidence>
<dbReference type="PIRSF" id="PIRSF000127">
    <property type="entry name" value="Xanthine_DH"/>
    <property type="match status" value="1"/>
</dbReference>
<feature type="binding site" evidence="18">
    <location>
        <position position="50"/>
    </location>
    <ligand>
        <name>[2Fe-2S] cluster</name>
        <dbReference type="ChEBI" id="CHEBI:190135"/>
        <label>1</label>
    </ligand>
</feature>
<evidence type="ECO:0000256" key="12">
    <source>
        <dbReference type="ARBA" id="ARBA00023014"/>
    </source>
</evidence>
<dbReference type="InterPro" id="IPR002888">
    <property type="entry name" value="2Fe-2S-bd"/>
</dbReference>
<dbReference type="InterPro" id="IPR016169">
    <property type="entry name" value="FAD-bd_PCMH_sub2"/>
</dbReference>